<comment type="caution">
    <text evidence="1">The sequence shown here is derived from an EMBL/GenBank/DDBJ whole genome shotgun (WGS) entry which is preliminary data.</text>
</comment>
<sequence>MEKRSPAIVLTRVPDKTNSFDSRADYYYFISPKSHHHHHQHQLFMSKTSQDCNTKMTLDNQNSCERKIVDICDLILDYVTQFPLSKDIKSRVNLDDIHLTDIDLTRLHIIHKKAEYLSYDVANGDVEQRNATPTSLTTVLLPTVKKNLKSHVLFSSLFTNNTSETQTNHLRTERRTSSSCRISLQKVVTKDGSINLQIGPPSMFIQANGGFRHELTLSKDMEEVFEEELIWTLDTELLMYILEDEDTSPPICTLKVIVPPGYRTRAELVITEDEYNGKFQVETIFEGSISVKLRDKKDGSVVSVIVINDLSKLLNPKNGFYPVPNSSNAVSFINEGFCHCHFGIGQRVELQEEKI</sequence>
<organism evidence="1 2">
    <name type="scientific">Schistosoma mekongi</name>
    <name type="common">Parasitic worm</name>
    <dbReference type="NCBI Taxonomy" id="38744"/>
    <lineage>
        <taxon>Eukaryota</taxon>
        <taxon>Metazoa</taxon>
        <taxon>Spiralia</taxon>
        <taxon>Lophotrochozoa</taxon>
        <taxon>Platyhelminthes</taxon>
        <taxon>Trematoda</taxon>
        <taxon>Digenea</taxon>
        <taxon>Strigeidida</taxon>
        <taxon>Schistosomatoidea</taxon>
        <taxon>Schistosomatidae</taxon>
        <taxon>Schistosoma</taxon>
    </lineage>
</organism>
<proteinExistence type="predicted"/>
<dbReference type="CDD" id="cd20237">
    <property type="entry name" value="PFM_LIN24-like"/>
    <property type="match status" value="1"/>
</dbReference>
<dbReference type="EMBL" id="JALJAT010000006">
    <property type="protein sequence ID" value="KAK4468754.1"/>
    <property type="molecule type" value="Genomic_DNA"/>
</dbReference>
<dbReference type="PANTHER" id="PTHR39369">
    <property type="entry name" value="LIN-24 (TWENTY-FOUR) LIKE"/>
    <property type="match status" value="1"/>
</dbReference>
<gene>
    <name evidence="1" type="ORF">MN116_007928</name>
</gene>
<evidence type="ECO:0000313" key="2">
    <source>
        <dbReference type="Proteomes" id="UP001292079"/>
    </source>
</evidence>
<dbReference type="Proteomes" id="UP001292079">
    <property type="component" value="Unassembled WGS sequence"/>
</dbReference>
<dbReference type="PANTHER" id="PTHR39369:SF6">
    <property type="entry name" value="LIN-24 (TWENTY-FOUR) LIKE"/>
    <property type="match status" value="1"/>
</dbReference>
<dbReference type="AlphaFoldDB" id="A0AAE1Z8K6"/>
<evidence type="ECO:0000313" key="1">
    <source>
        <dbReference type="EMBL" id="KAK4468754.1"/>
    </source>
</evidence>
<keyword evidence="2" id="KW-1185">Reference proteome</keyword>
<name>A0AAE1Z8K6_SCHME</name>
<accession>A0AAE1Z8K6</accession>
<reference evidence="1" key="2">
    <citation type="journal article" date="2023" name="Infect Dis Poverty">
        <title>Chromosome-scale genome of the human blood fluke Schistosoma mekongi and its implications for public health.</title>
        <authorList>
            <person name="Zhou M."/>
            <person name="Xu L."/>
            <person name="Xu D."/>
            <person name="Chen W."/>
            <person name="Khan J."/>
            <person name="Hu Y."/>
            <person name="Huang H."/>
            <person name="Wei H."/>
            <person name="Zhang Y."/>
            <person name="Chusongsang P."/>
            <person name="Tanasarnprasert K."/>
            <person name="Hu X."/>
            <person name="Limpanont Y."/>
            <person name="Lv Z."/>
        </authorList>
    </citation>
    <scope>NUCLEOTIDE SEQUENCE</scope>
    <source>
        <strain evidence="1">LV_2022a</strain>
    </source>
</reference>
<dbReference type="SUPFAM" id="SSF56973">
    <property type="entry name" value="Aerolisin/ETX pore-forming domain"/>
    <property type="match status" value="1"/>
</dbReference>
<reference evidence="1" key="1">
    <citation type="submission" date="2022-04" db="EMBL/GenBank/DDBJ databases">
        <authorList>
            <person name="Xu L."/>
            <person name="Lv Z."/>
        </authorList>
    </citation>
    <scope>NUCLEOTIDE SEQUENCE</scope>
    <source>
        <strain evidence="1">LV_2022a</strain>
    </source>
</reference>
<protein>
    <submittedName>
        <fullName evidence="1">Uncharacterized protein</fullName>
    </submittedName>
</protein>
<dbReference type="Gene3D" id="2.170.15.10">
    <property type="entry name" value="Proaerolysin, chain A, domain 3"/>
    <property type="match status" value="1"/>
</dbReference>